<feature type="non-terminal residue" evidence="5">
    <location>
        <position position="453"/>
    </location>
</feature>
<dbReference type="InterPro" id="IPR051360">
    <property type="entry name" value="Neuronal_Pentraxin_Related"/>
</dbReference>
<evidence type="ECO:0000256" key="1">
    <source>
        <dbReference type="ARBA" id="ARBA00001913"/>
    </source>
</evidence>
<dbReference type="InterPro" id="IPR013320">
    <property type="entry name" value="ConA-like_dom_sf"/>
</dbReference>
<keyword evidence="4" id="KW-1015">Disulfide bond</keyword>
<evidence type="ECO:0000256" key="4">
    <source>
        <dbReference type="ARBA" id="ARBA00023157"/>
    </source>
</evidence>
<protein>
    <recommendedName>
        <fullName evidence="6">LamG-like jellyroll fold domain-containing protein</fullName>
    </recommendedName>
</protein>
<organism evidence="5">
    <name type="scientific">marine metagenome</name>
    <dbReference type="NCBI Taxonomy" id="408172"/>
    <lineage>
        <taxon>unclassified sequences</taxon>
        <taxon>metagenomes</taxon>
        <taxon>ecological metagenomes</taxon>
    </lineage>
</organism>
<accession>A0A382I2P2</accession>
<proteinExistence type="predicted"/>
<dbReference type="GO" id="GO:0046872">
    <property type="term" value="F:metal ion binding"/>
    <property type="evidence" value="ECO:0007669"/>
    <property type="project" value="UniProtKB-KW"/>
</dbReference>
<dbReference type="PANTHER" id="PTHR19277">
    <property type="entry name" value="PENTRAXIN"/>
    <property type="match status" value="1"/>
</dbReference>
<dbReference type="Pfam" id="PF13385">
    <property type="entry name" value="Laminin_G_3"/>
    <property type="match status" value="1"/>
</dbReference>
<evidence type="ECO:0000256" key="3">
    <source>
        <dbReference type="ARBA" id="ARBA00022837"/>
    </source>
</evidence>
<name>A0A382I2P2_9ZZZZ</name>
<comment type="cofactor">
    <cofactor evidence="1">
        <name>Ca(2+)</name>
        <dbReference type="ChEBI" id="CHEBI:29108"/>
    </cofactor>
</comment>
<feature type="non-terminal residue" evidence="5">
    <location>
        <position position="1"/>
    </location>
</feature>
<reference evidence="5" key="1">
    <citation type="submission" date="2018-05" db="EMBL/GenBank/DDBJ databases">
        <authorList>
            <person name="Lanie J.A."/>
            <person name="Ng W.-L."/>
            <person name="Kazmierczak K.M."/>
            <person name="Andrzejewski T.M."/>
            <person name="Davidsen T.M."/>
            <person name="Wayne K.J."/>
            <person name="Tettelin H."/>
            <person name="Glass J.I."/>
            <person name="Rusch D."/>
            <person name="Podicherti R."/>
            <person name="Tsui H.-C.T."/>
            <person name="Winkler M.E."/>
        </authorList>
    </citation>
    <scope>NUCLEOTIDE SEQUENCE</scope>
</reference>
<evidence type="ECO:0008006" key="6">
    <source>
        <dbReference type="Google" id="ProtNLM"/>
    </source>
</evidence>
<keyword evidence="2" id="KW-0479">Metal-binding</keyword>
<evidence type="ECO:0000256" key="2">
    <source>
        <dbReference type="ARBA" id="ARBA00022723"/>
    </source>
</evidence>
<sequence length="453" mass="50891">YGGVFVFDQTTQPTLVISESNTWYSTLGVEIMGYDEIHFKEEGDIVARDYFDYKDFQFSNGWKPVYQENYTDTLYDYTIIIPGVEDHSTLLTDLDAYYSLDGDGTDSNGSNDLTVTGVTFDSSDTASGSSHSASFDGIDDNLKIANSFEYTTSFSTSCWIRGESDMDDNARILDNNYPDGASAVRGWRIHKTGGTNSITFSLWGNGTGANSGSYNVLVGNVITDVDNPTLTFDGNTWHHIVCTYTSGDGEAKIYIDGTEAKSYTTHGTLEYTNVDTFSIGARTLNPSHGASTFPEPWKGLIDEIGIWDKALTATEVKDLYNFSSFNNDGNGMSYEEGSVVYTYDNRYAFLNLIFDERVQRAVIDSGEYGTQKITKLTDDLLPGLEDQYWLIESQIVKRDYFVQNDFQFINNMMQPVQQENYTHTYYDTYVNNISPEGFVLDERVQKTIIDDID</sequence>
<dbReference type="SUPFAM" id="SSF49899">
    <property type="entry name" value="Concanavalin A-like lectins/glucanases"/>
    <property type="match status" value="1"/>
</dbReference>
<dbReference type="AlphaFoldDB" id="A0A382I2P2"/>
<gene>
    <name evidence="5" type="ORF">METZ01_LOCUS246774</name>
</gene>
<keyword evidence="3" id="KW-0106">Calcium</keyword>
<dbReference type="Gene3D" id="2.60.120.200">
    <property type="match status" value="1"/>
</dbReference>
<dbReference type="PANTHER" id="PTHR19277:SF125">
    <property type="entry name" value="B6"/>
    <property type="match status" value="1"/>
</dbReference>
<evidence type="ECO:0000313" key="5">
    <source>
        <dbReference type="EMBL" id="SVB93920.1"/>
    </source>
</evidence>
<dbReference type="EMBL" id="UINC01064857">
    <property type="protein sequence ID" value="SVB93920.1"/>
    <property type="molecule type" value="Genomic_DNA"/>
</dbReference>